<comment type="similarity">
    <text evidence="1">In the N-terminal section; belongs to the glycosyltransferase 20 family.</text>
</comment>
<dbReference type="SUPFAM" id="SSF56784">
    <property type="entry name" value="HAD-like"/>
    <property type="match status" value="1"/>
</dbReference>
<evidence type="ECO:0000256" key="1">
    <source>
        <dbReference type="ARBA" id="ARBA00005409"/>
    </source>
</evidence>
<dbReference type="Pfam" id="PF02358">
    <property type="entry name" value="Trehalose_PPase"/>
    <property type="match status" value="1"/>
</dbReference>
<dbReference type="GO" id="GO:0031505">
    <property type="term" value="P:fungal-type cell wall organization"/>
    <property type="evidence" value="ECO:0007669"/>
    <property type="project" value="TreeGrafter"/>
</dbReference>
<dbReference type="PANTHER" id="PTHR10788:SF123">
    <property type="entry name" value="TREHALOSE-PHOSPHATASE"/>
    <property type="match status" value="1"/>
</dbReference>
<evidence type="ECO:0000256" key="2">
    <source>
        <dbReference type="ARBA" id="ARBA00006330"/>
    </source>
</evidence>
<dbReference type="Gene3D" id="3.30.70.1020">
    <property type="entry name" value="Trehalose-6-phosphate phosphatase related protein, domain 2"/>
    <property type="match status" value="1"/>
</dbReference>
<comment type="caution">
    <text evidence="4">The sequence shown here is derived from an EMBL/GenBank/DDBJ whole genome shotgun (WGS) entry which is preliminary data.</text>
</comment>
<dbReference type="EMBL" id="QGMH01000166">
    <property type="protein sequence ID" value="TVY23699.1"/>
    <property type="molecule type" value="Genomic_DNA"/>
</dbReference>
<dbReference type="GeneID" id="41988046"/>
<dbReference type="InterPro" id="IPR023214">
    <property type="entry name" value="HAD_sf"/>
</dbReference>
<organism evidence="4 5">
    <name type="scientific">Lachnellula hyalina</name>
    <dbReference type="NCBI Taxonomy" id="1316788"/>
    <lineage>
        <taxon>Eukaryota</taxon>
        <taxon>Fungi</taxon>
        <taxon>Dikarya</taxon>
        <taxon>Ascomycota</taxon>
        <taxon>Pezizomycotina</taxon>
        <taxon>Leotiomycetes</taxon>
        <taxon>Helotiales</taxon>
        <taxon>Lachnaceae</taxon>
        <taxon>Lachnellula</taxon>
    </lineage>
</organism>
<dbReference type="GO" id="GO:0004805">
    <property type="term" value="F:trehalose-phosphatase activity"/>
    <property type="evidence" value="ECO:0007669"/>
    <property type="project" value="TreeGrafter"/>
</dbReference>
<name>A0A8H8QVV0_9HELO</name>
<evidence type="ECO:0000256" key="3">
    <source>
        <dbReference type="SAM" id="MobiDB-lite"/>
    </source>
</evidence>
<dbReference type="AlphaFoldDB" id="A0A8H8QVV0"/>
<dbReference type="OrthoDB" id="755951at2759"/>
<accession>A0A8H8QVV0</accession>
<dbReference type="GO" id="GO:0003825">
    <property type="term" value="F:alpha,alpha-trehalose-phosphate synthase (UDP-forming) activity"/>
    <property type="evidence" value="ECO:0007669"/>
    <property type="project" value="TreeGrafter"/>
</dbReference>
<dbReference type="Proteomes" id="UP000431533">
    <property type="component" value="Unassembled WGS sequence"/>
</dbReference>
<dbReference type="InterPro" id="IPR003337">
    <property type="entry name" value="Trehalose_PPase"/>
</dbReference>
<dbReference type="FunFam" id="3.30.70.1020:FF:000003">
    <property type="entry name" value="Alpha,alpha-trehalose-phosphate synthase subunit Tps2"/>
    <property type="match status" value="1"/>
</dbReference>
<dbReference type="SUPFAM" id="SSF53756">
    <property type="entry name" value="UDP-Glycosyltransferase/glycogen phosphorylase"/>
    <property type="match status" value="1"/>
</dbReference>
<dbReference type="RefSeq" id="XP_031002487.1">
    <property type="nucleotide sequence ID" value="XM_031152773.1"/>
</dbReference>
<dbReference type="InterPro" id="IPR036412">
    <property type="entry name" value="HAD-like_sf"/>
</dbReference>
<proteinExistence type="inferred from homology"/>
<dbReference type="InterPro" id="IPR001830">
    <property type="entry name" value="Glyco_trans_20"/>
</dbReference>
<dbReference type="GO" id="GO:0005829">
    <property type="term" value="C:cytosol"/>
    <property type="evidence" value="ECO:0007669"/>
    <property type="project" value="TreeGrafter"/>
</dbReference>
<sequence length="963" mass="107317">MSKTSDQENAELSDTPRPLLPDRQESIHPALDPSRTNVPVTPGFHSSDFDAEGSDHSSETSYFAHDINKVRSAIAQSPAAAASGAKSNRDLLRRISLTSGLGRQDSLIDMDPRAANPSLSLSGGIISATFCIPHTLKYRKGADWGLGSRRGTSALFDSFAYLSSDKTPWNHTLVGWTGEINPADEEITPPNTPPANPTVNKIPLNKNSAPIPVDAFAKPVEPATSEGLHISKEDIKALETQLARDKKGRTVPVWLADDTEGISDGDLYLTDQSRWRRFAEHELYTLFHYKQHEPTNGRAERQTWADYYRMNQKFANRILEIYKPGDIVMIHDYHLLLLPSMLRQRVPHMYISFFLHVPFPSSEFLRCLPRRKDILEGVLGANLIGFQAYSYSRHFVSCCTRIVGYPSDTAGVDAYGGKVSVGVFPIGIDAAAVQHEAFDNPVIGEKVTALRELYKDKKIIVGRDRLDTVRGVAQKLMAFERFLDMYPEWRDKVVLIQVTSPTSVEEEQEDAGNKIANKVSELVLKINGVYGSLEFSPVQHYPQYLSQEEYFALLRAGDVALITSVRDGMNTTSLEYVVCQRNSHGPLILSEFSGTAGSLKDAIHINPWDLSGVAHQIHYALTMGEDKKMAMHSSLYHHVTTKNVQAWSTGYIKRLLSVLSAHNTLISTPLLDKAIMLTQYRAATKRLFMFDYDGTLTPIVKNPSDAIPSERVIRTLKALASDHRNAVWIISGRDQEFLSQYLGDIPELGFSAEHGSFMRHPGSSEWENLAETFDMSWQKEVMECFQKYTEMTPGSFIERKRCALTWHYRPSDPELGANNSRKCQTELEKTVGKKWDVEVMTGKANLEVRPTFINKGEIAKRLVADYGSEVGEPPEFTLCLGDDFTDEDMFRALNGSNLPVDHVFTVTVGASSKMTLAHWHLLEPSDVISSIALLNGGDSDLADLGPLAVVEGRIPESMPGEIH</sequence>
<dbReference type="Gene3D" id="3.40.50.2000">
    <property type="entry name" value="Glycogen Phosphorylase B"/>
    <property type="match status" value="2"/>
</dbReference>
<protein>
    <submittedName>
        <fullName evidence="4">Trehalose-phosphatase</fullName>
    </submittedName>
</protein>
<dbReference type="NCBIfam" id="TIGR01484">
    <property type="entry name" value="HAD-SF-IIB"/>
    <property type="match status" value="1"/>
</dbReference>
<dbReference type="InterPro" id="IPR006379">
    <property type="entry name" value="HAD-SF_hydro_IIB"/>
</dbReference>
<dbReference type="PANTHER" id="PTHR10788">
    <property type="entry name" value="TREHALOSE-6-PHOSPHATE SYNTHASE"/>
    <property type="match status" value="1"/>
</dbReference>
<feature type="region of interest" description="Disordered" evidence="3">
    <location>
        <begin position="1"/>
        <end position="60"/>
    </location>
</feature>
<dbReference type="Gene3D" id="3.40.50.1000">
    <property type="entry name" value="HAD superfamily/HAD-like"/>
    <property type="match status" value="1"/>
</dbReference>
<dbReference type="GO" id="GO:0005946">
    <property type="term" value="C:alpha,alpha-trehalose-phosphate synthase complex (UDP-forming)"/>
    <property type="evidence" value="ECO:0007669"/>
    <property type="project" value="TreeGrafter"/>
</dbReference>
<dbReference type="Pfam" id="PF00982">
    <property type="entry name" value="Glyco_transf_20"/>
    <property type="match status" value="1"/>
</dbReference>
<dbReference type="FunFam" id="3.40.50.2000:FF:000036">
    <property type="entry name" value="Alpha,alpha-trehalose-phosphate synthase subunit Tps2"/>
    <property type="match status" value="1"/>
</dbReference>
<dbReference type="GO" id="GO:0034605">
    <property type="term" value="P:cellular response to heat"/>
    <property type="evidence" value="ECO:0007669"/>
    <property type="project" value="TreeGrafter"/>
</dbReference>
<dbReference type="CDD" id="cd03788">
    <property type="entry name" value="GT20_TPS"/>
    <property type="match status" value="1"/>
</dbReference>
<dbReference type="GO" id="GO:0005992">
    <property type="term" value="P:trehalose biosynthetic process"/>
    <property type="evidence" value="ECO:0007669"/>
    <property type="project" value="InterPro"/>
</dbReference>
<gene>
    <name evidence="4" type="primary">TPS2</name>
    <name evidence="4" type="ORF">LHYA1_G007848</name>
</gene>
<comment type="similarity">
    <text evidence="2">In the C-terminal section; belongs to the trehalose phosphatase family.</text>
</comment>
<evidence type="ECO:0000313" key="5">
    <source>
        <dbReference type="Proteomes" id="UP000431533"/>
    </source>
</evidence>
<reference evidence="4 5" key="1">
    <citation type="submission" date="2018-05" db="EMBL/GenBank/DDBJ databases">
        <title>Genome sequencing and assembly of the regulated plant pathogen Lachnellula willkommii and related sister species for the development of diagnostic species identification markers.</title>
        <authorList>
            <person name="Giroux E."/>
            <person name="Bilodeau G."/>
        </authorList>
    </citation>
    <scope>NUCLEOTIDE SEQUENCE [LARGE SCALE GENOMIC DNA]</scope>
    <source>
        <strain evidence="4 5">CBS 185.66</strain>
    </source>
</reference>
<evidence type="ECO:0000313" key="4">
    <source>
        <dbReference type="EMBL" id="TVY23699.1"/>
    </source>
</evidence>
<keyword evidence="5" id="KW-1185">Reference proteome</keyword>
<dbReference type="NCBIfam" id="TIGR00685">
    <property type="entry name" value="T6PP"/>
    <property type="match status" value="1"/>
</dbReference>
<dbReference type="CDD" id="cd01627">
    <property type="entry name" value="HAD_TPP"/>
    <property type="match status" value="1"/>
</dbReference>
<dbReference type="FunFam" id="3.40.50.2000:FF:000131">
    <property type="entry name" value="Trehalose-6-phosphate phosphatase"/>
    <property type="match status" value="1"/>
</dbReference>